<gene>
    <name evidence="2" type="ORF">D7U36_00115</name>
    <name evidence="3" type="ORF">PROPAUS_0692</name>
</gene>
<reference evidence="4" key="2">
    <citation type="submission" date="2018-08" db="EMBL/GenBank/DDBJ databases">
        <authorList>
            <person name="Hornung B."/>
        </authorList>
    </citation>
    <scope>NUCLEOTIDE SEQUENCE [LARGE SCALE GENOMIC DNA]</scope>
</reference>
<protein>
    <recommendedName>
        <fullName evidence="6">ABC-2 family transporter protein</fullName>
    </recommendedName>
</protein>
<keyword evidence="1" id="KW-0472">Membrane</keyword>
<evidence type="ECO:0000313" key="3">
    <source>
        <dbReference type="EMBL" id="SYZ32784.1"/>
    </source>
</evidence>
<dbReference type="AlphaFoldDB" id="A0A383S5S4"/>
<dbReference type="Proteomes" id="UP000263928">
    <property type="component" value="Unassembled WGS sequence"/>
</dbReference>
<dbReference type="RefSeq" id="WP_119161165.1">
    <property type="nucleotide sequence ID" value="NZ_LR134442.1"/>
</dbReference>
<feature type="transmembrane region" description="Helical" evidence="1">
    <location>
        <begin position="49"/>
        <end position="70"/>
    </location>
</feature>
<keyword evidence="4" id="KW-1185">Reference proteome</keyword>
<dbReference type="OrthoDB" id="4399269at2"/>
<evidence type="ECO:0000313" key="2">
    <source>
        <dbReference type="EMBL" id="RLP12882.1"/>
    </source>
</evidence>
<evidence type="ECO:0008006" key="6">
    <source>
        <dbReference type="Google" id="ProtNLM"/>
    </source>
</evidence>
<feature type="transmembrane region" description="Helical" evidence="1">
    <location>
        <begin position="240"/>
        <end position="261"/>
    </location>
</feature>
<proteinExistence type="predicted"/>
<evidence type="ECO:0000313" key="5">
    <source>
        <dbReference type="Proteomes" id="UP000279336"/>
    </source>
</evidence>
<feature type="transmembrane region" description="Helical" evidence="1">
    <location>
        <begin position="16"/>
        <end position="37"/>
    </location>
</feature>
<keyword evidence="1" id="KW-1133">Transmembrane helix</keyword>
<dbReference type="EMBL" id="UNQJ01000003">
    <property type="protein sequence ID" value="SYZ32784.1"/>
    <property type="molecule type" value="Genomic_DNA"/>
</dbReference>
<organism evidence="3 4">
    <name type="scientific">Propionibacterium australiense</name>
    <dbReference type="NCBI Taxonomy" id="119981"/>
    <lineage>
        <taxon>Bacteria</taxon>
        <taxon>Bacillati</taxon>
        <taxon>Actinomycetota</taxon>
        <taxon>Actinomycetes</taxon>
        <taxon>Propionibacteriales</taxon>
        <taxon>Propionibacteriaceae</taxon>
        <taxon>Propionibacterium</taxon>
    </lineage>
</organism>
<keyword evidence="1" id="KW-0812">Transmembrane</keyword>
<accession>A0A383S5S4</accession>
<feature type="transmembrane region" description="Helical" evidence="1">
    <location>
        <begin position="181"/>
        <end position="208"/>
    </location>
</feature>
<evidence type="ECO:0000256" key="1">
    <source>
        <dbReference type="SAM" id="Phobius"/>
    </source>
</evidence>
<name>A0A383S5S4_9ACTN</name>
<evidence type="ECO:0000313" key="4">
    <source>
        <dbReference type="Proteomes" id="UP000263928"/>
    </source>
</evidence>
<feature type="transmembrane region" description="Helical" evidence="1">
    <location>
        <begin position="147"/>
        <end position="169"/>
    </location>
</feature>
<reference evidence="3" key="1">
    <citation type="submission" date="2018-08" db="EMBL/GenBank/DDBJ databases">
        <authorList>
            <person name="Ferrada E.E."/>
            <person name="Latorre B.A."/>
        </authorList>
    </citation>
    <scope>NUCLEOTIDE SEQUENCE [LARGE SCALE GENOMIC DNA]</scope>
    <source>
        <strain evidence="3">Propionibacterium_australiense1</strain>
    </source>
</reference>
<feature type="transmembrane region" description="Helical" evidence="1">
    <location>
        <begin position="99"/>
        <end position="120"/>
    </location>
</feature>
<reference evidence="2 5" key="3">
    <citation type="submission" date="2018-10" db="EMBL/GenBank/DDBJ databases">
        <title>Propionibacterium australiense Genome Sequencing and Assembly.</title>
        <authorList>
            <person name="Bernier A.-M."/>
            <person name="Bernard K."/>
        </authorList>
    </citation>
    <scope>NUCLEOTIDE SEQUENCE [LARGE SCALE GENOMIC DNA]</scope>
    <source>
        <strain evidence="2 5">NML98A078</strain>
    </source>
</reference>
<sequence length="271" mass="29147">MFTTLLGQEFRSHGRTCLVVVGLDVLTGLLLTGFGMLPVPVLGQSCATLAMITFGALPVPVLCYLGFAYWQTMYGRRGYFTFALPVRGRQIFAAKLTHAGIWTLACFVVVPAMLFLRAWLLGLPGGGTAGDVLDTVRGLIEVTGARFFWAGVAIMIFSTLCLVVECAAVMSIGARSRWNRLGFGAPVIGLVLLELVNQVLSVLSTFLVPVGVDLVERRIVHGDMATPLLEAIRTNGDPTVIGIGSVFIPFLLAVILAVWAVDSIEHHTSLR</sequence>
<dbReference type="EMBL" id="RCIW01000001">
    <property type="protein sequence ID" value="RLP12882.1"/>
    <property type="molecule type" value="Genomic_DNA"/>
</dbReference>
<dbReference type="Proteomes" id="UP000279336">
    <property type="component" value="Unassembled WGS sequence"/>
</dbReference>